<feature type="transmembrane region" description="Helical" evidence="6">
    <location>
        <begin position="91"/>
        <end position="113"/>
    </location>
</feature>
<evidence type="ECO:0000259" key="7">
    <source>
        <dbReference type="PROSITE" id="PS50850"/>
    </source>
</evidence>
<feature type="transmembrane region" description="Helical" evidence="6">
    <location>
        <begin position="53"/>
        <end position="71"/>
    </location>
</feature>
<feature type="transmembrane region" description="Helical" evidence="6">
    <location>
        <begin position="346"/>
        <end position="364"/>
    </location>
</feature>
<dbReference type="FunFam" id="1.20.1250.20:FF:000013">
    <property type="entry name" value="MFS general substrate transporter"/>
    <property type="match status" value="1"/>
</dbReference>
<feature type="domain" description="Major facilitator superfamily (MFS) profile" evidence="7">
    <location>
        <begin position="53"/>
        <end position="464"/>
    </location>
</feature>
<dbReference type="FunFam" id="1.20.1250.20:FF:000018">
    <property type="entry name" value="MFS transporter permease"/>
    <property type="match status" value="1"/>
</dbReference>
<dbReference type="EMBL" id="NJEU01000172">
    <property type="protein sequence ID" value="PHH79872.1"/>
    <property type="molecule type" value="Genomic_DNA"/>
</dbReference>
<feature type="transmembrane region" description="Helical" evidence="6">
    <location>
        <begin position="438"/>
        <end position="459"/>
    </location>
</feature>
<name>A0A2C5ZJF1_9HYPO</name>
<dbReference type="PANTHER" id="PTHR43791">
    <property type="entry name" value="PERMEASE-RELATED"/>
    <property type="match status" value="1"/>
</dbReference>
<comment type="caution">
    <text evidence="8">The sequence shown here is derived from an EMBL/GenBank/DDBJ whole genome shotgun (WGS) entry which is preliminary data.</text>
</comment>
<gene>
    <name evidence="8" type="ORF">CDD82_2126</name>
</gene>
<keyword evidence="2" id="KW-0813">Transport</keyword>
<dbReference type="PANTHER" id="PTHR43791:SF57">
    <property type="entry name" value="MAJOR FACILITATOR SUPERFAMILY (MFS) PROFILE DOMAIN-CONTAINING PROTEIN"/>
    <property type="match status" value="1"/>
</dbReference>
<evidence type="ECO:0000256" key="4">
    <source>
        <dbReference type="ARBA" id="ARBA00022989"/>
    </source>
</evidence>
<comment type="subcellular location">
    <subcellularLocation>
        <location evidence="1">Membrane</location>
        <topology evidence="1">Multi-pass membrane protein</topology>
    </subcellularLocation>
</comment>
<feature type="transmembrane region" description="Helical" evidence="6">
    <location>
        <begin position="282"/>
        <end position="300"/>
    </location>
</feature>
<proteinExistence type="predicted"/>
<dbReference type="AlphaFoldDB" id="A0A2C5ZJF1"/>
<dbReference type="InterPro" id="IPR020846">
    <property type="entry name" value="MFS_dom"/>
</dbReference>
<feature type="transmembrane region" description="Helical" evidence="6">
    <location>
        <begin position="145"/>
        <end position="168"/>
    </location>
</feature>
<reference evidence="8 9" key="1">
    <citation type="submission" date="2017-06" db="EMBL/GenBank/DDBJ databases">
        <title>Ant-infecting Ophiocordyceps genomes reveal a high diversity of potential behavioral manipulation genes and a possible major role for enterotoxins.</title>
        <authorList>
            <person name="De Bekker C."/>
            <person name="Evans H.C."/>
            <person name="Brachmann A."/>
            <person name="Hughes D.P."/>
        </authorList>
    </citation>
    <scope>NUCLEOTIDE SEQUENCE [LARGE SCALE GENOMIC DNA]</scope>
    <source>
        <strain evidence="8 9">1348a</strain>
    </source>
</reference>
<feature type="transmembrane region" description="Helical" evidence="6">
    <location>
        <begin position="180"/>
        <end position="207"/>
    </location>
</feature>
<protein>
    <recommendedName>
        <fullName evidence="7">Major facilitator superfamily (MFS) profile domain-containing protein</fullName>
    </recommendedName>
</protein>
<keyword evidence="3 6" id="KW-0812">Transmembrane</keyword>
<evidence type="ECO:0000256" key="3">
    <source>
        <dbReference type="ARBA" id="ARBA00022692"/>
    </source>
</evidence>
<dbReference type="OrthoDB" id="2962993at2759"/>
<keyword evidence="9" id="KW-1185">Reference proteome</keyword>
<feature type="transmembrane region" description="Helical" evidence="6">
    <location>
        <begin position="120"/>
        <end position="139"/>
    </location>
</feature>
<keyword evidence="4 6" id="KW-1133">Transmembrane helix</keyword>
<organism evidence="8 9">
    <name type="scientific">Ophiocordyceps australis</name>
    <dbReference type="NCBI Taxonomy" id="1399860"/>
    <lineage>
        <taxon>Eukaryota</taxon>
        <taxon>Fungi</taxon>
        <taxon>Dikarya</taxon>
        <taxon>Ascomycota</taxon>
        <taxon>Pezizomycotina</taxon>
        <taxon>Sordariomycetes</taxon>
        <taxon>Hypocreomycetidae</taxon>
        <taxon>Hypocreales</taxon>
        <taxon>Ophiocordycipitaceae</taxon>
        <taxon>Ophiocordyceps</taxon>
    </lineage>
</organism>
<dbReference type="InterPro" id="IPR011701">
    <property type="entry name" value="MFS"/>
</dbReference>
<feature type="transmembrane region" description="Helical" evidence="6">
    <location>
        <begin position="408"/>
        <end position="426"/>
    </location>
</feature>
<dbReference type="GO" id="GO:0022857">
    <property type="term" value="F:transmembrane transporter activity"/>
    <property type="evidence" value="ECO:0007669"/>
    <property type="project" value="InterPro"/>
</dbReference>
<evidence type="ECO:0000313" key="9">
    <source>
        <dbReference type="Proteomes" id="UP000224854"/>
    </source>
</evidence>
<feature type="transmembrane region" description="Helical" evidence="6">
    <location>
        <begin position="370"/>
        <end position="387"/>
    </location>
</feature>
<evidence type="ECO:0000256" key="1">
    <source>
        <dbReference type="ARBA" id="ARBA00004141"/>
    </source>
</evidence>
<feature type="transmembrane region" description="Helical" evidence="6">
    <location>
        <begin position="213"/>
        <end position="235"/>
    </location>
</feature>
<dbReference type="PROSITE" id="PS50850">
    <property type="entry name" value="MFS"/>
    <property type="match status" value="1"/>
</dbReference>
<dbReference type="Proteomes" id="UP000224854">
    <property type="component" value="Unassembled WGS sequence"/>
</dbReference>
<evidence type="ECO:0000256" key="2">
    <source>
        <dbReference type="ARBA" id="ARBA00022448"/>
    </source>
</evidence>
<dbReference type="InterPro" id="IPR036259">
    <property type="entry name" value="MFS_trans_sf"/>
</dbReference>
<dbReference type="Pfam" id="PF07690">
    <property type="entry name" value="MFS_1"/>
    <property type="match status" value="1"/>
</dbReference>
<dbReference type="GO" id="GO:0016020">
    <property type="term" value="C:membrane"/>
    <property type="evidence" value="ECO:0007669"/>
    <property type="project" value="UniProtKB-SubCell"/>
</dbReference>
<accession>A0A2C5ZJF1</accession>
<dbReference type="Gene3D" id="1.20.1250.20">
    <property type="entry name" value="MFS general substrate transporter like domains"/>
    <property type="match status" value="2"/>
</dbReference>
<evidence type="ECO:0000256" key="5">
    <source>
        <dbReference type="ARBA" id="ARBA00023136"/>
    </source>
</evidence>
<dbReference type="SUPFAM" id="SSF103473">
    <property type="entry name" value="MFS general substrate transporter"/>
    <property type="match status" value="1"/>
</dbReference>
<evidence type="ECO:0000313" key="8">
    <source>
        <dbReference type="EMBL" id="PHH79872.1"/>
    </source>
</evidence>
<sequence length="497" mass="54953">MNNSSTIATDDYANEFCEPVKCGVKRWARDSPDHVFLSRQAAKELTSKIDRRLLPLLCILYLLSCLDRSNLGNAKRAGLGEDLNFIGKQDFNVAISIFFPSYLVVQIPSNLCLRYTRPCLQIPTLMVAWSIVVIAMAFVKNFEGLVVTRCALGLAEGGVLPGIVYYLTRWYRRDEYGLRIAILFSVAVVGGSFNGFLGHAIMALHGIAGLHGWSWLFIIEGTISLCIAGVAYKLMYDYPEKAKFLSSREKHTVLVRLEKDGSCPREKFDFSAVRAALLDWKIWMHMVMTLGISIPMYSIGEFMPQVITDLGFSNDQAVAMAMPPHVAACIFVLAGGWATDRYQQRGVFIIGFCVLACIGFAVLSTAQNNAVRYAACFLVTMGIYPIVPQDIAWNANNICGSTKRAVGIAMHIGFGNLGGAVAAFIIRQDNARRFITGHGILLLVTAASCLLAVFMTWHLRQENNGNSCRHQSKLDSIERLAVEHGVKGGIFSFRYLV</sequence>
<keyword evidence="5 6" id="KW-0472">Membrane</keyword>
<evidence type="ECO:0000256" key="6">
    <source>
        <dbReference type="SAM" id="Phobius"/>
    </source>
</evidence>
<feature type="transmembrane region" description="Helical" evidence="6">
    <location>
        <begin position="320"/>
        <end position="339"/>
    </location>
</feature>